<dbReference type="AlphaFoldDB" id="A0A165TW44"/>
<evidence type="ECO:0000256" key="1">
    <source>
        <dbReference type="SAM" id="MobiDB-lite"/>
    </source>
</evidence>
<dbReference type="InParanoid" id="A0A165TW44"/>
<accession>A0A165TW44</accession>
<sequence length="425" mass="47199">MEDLNKLVIHCGHQLKDGSFYNWYLNIVIDMKAAAAFATPLQHLAFELGPGTFIEVRRWSDLELNLPFSPGGPSSAEPEHLFGSSSERVRQSRDRNPHLQKTRQGPTPTVAPQGDKITYTKGEFDRIVLSYYDLLRNLSPNAKSAVQADPDKDLAVLPHGGGRAFLLTHPLAAKTVQQNLIDLRVASVSDAEAGPKLLSNLRDWFDKPWVILAEGVMDAMRQFLLWQQTFALSKDSAWHVMPFDRDLMPWLITTISSSAIDNGSLSKVELLCCIKRALVADSVFLNMCDRHLAAQGIAGSVHSRTIKALSTFDLMPVEFTNTKAVHEMVMVLTGEPITRDKDDHFTVSFDTVVTGCHWDPCTGCKSELHPVDKCPFAKTFSWFGPSAEDMKQMVTVAKSLSHKDDVSTRKPAQRPEQGGKANTRA</sequence>
<gene>
    <name evidence="2" type="ORF">NEOLEDRAFT_1146775</name>
</gene>
<name>A0A165TW44_9AGAM</name>
<dbReference type="Proteomes" id="UP000076761">
    <property type="component" value="Unassembled WGS sequence"/>
</dbReference>
<evidence type="ECO:0000313" key="2">
    <source>
        <dbReference type="EMBL" id="KZT27263.1"/>
    </source>
</evidence>
<dbReference type="EMBL" id="KV425563">
    <property type="protein sequence ID" value="KZT27263.1"/>
    <property type="molecule type" value="Genomic_DNA"/>
</dbReference>
<evidence type="ECO:0000313" key="3">
    <source>
        <dbReference type="Proteomes" id="UP000076761"/>
    </source>
</evidence>
<protein>
    <submittedName>
        <fullName evidence="2">Uncharacterized protein</fullName>
    </submittedName>
</protein>
<feature type="region of interest" description="Disordered" evidence="1">
    <location>
        <begin position="70"/>
        <end position="115"/>
    </location>
</feature>
<dbReference type="STRING" id="1314782.A0A165TW44"/>
<proteinExistence type="predicted"/>
<dbReference type="OrthoDB" id="2748896at2759"/>
<reference evidence="2 3" key="1">
    <citation type="journal article" date="2016" name="Mol. Biol. Evol.">
        <title>Comparative Genomics of Early-Diverging Mushroom-Forming Fungi Provides Insights into the Origins of Lignocellulose Decay Capabilities.</title>
        <authorList>
            <person name="Nagy L.G."/>
            <person name="Riley R."/>
            <person name="Tritt A."/>
            <person name="Adam C."/>
            <person name="Daum C."/>
            <person name="Floudas D."/>
            <person name="Sun H."/>
            <person name="Yadav J.S."/>
            <person name="Pangilinan J."/>
            <person name="Larsson K.H."/>
            <person name="Matsuura K."/>
            <person name="Barry K."/>
            <person name="Labutti K."/>
            <person name="Kuo R."/>
            <person name="Ohm R.A."/>
            <person name="Bhattacharya S.S."/>
            <person name="Shirouzu T."/>
            <person name="Yoshinaga Y."/>
            <person name="Martin F.M."/>
            <person name="Grigoriev I.V."/>
            <person name="Hibbett D.S."/>
        </authorList>
    </citation>
    <scope>NUCLEOTIDE SEQUENCE [LARGE SCALE GENOMIC DNA]</scope>
    <source>
        <strain evidence="2 3">HHB14362 ss-1</strain>
    </source>
</reference>
<feature type="region of interest" description="Disordered" evidence="1">
    <location>
        <begin position="398"/>
        <end position="425"/>
    </location>
</feature>
<feature type="compositionally biased region" description="Basic and acidic residues" evidence="1">
    <location>
        <begin position="87"/>
        <end position="97"/>
    </location>
</feature>
<keyword evidence="3" id="KW-1185">Reference proteome</keyword>
<organism evidence="2 3">
    <name type="scientific">Neolentinus lepideus HHB14362 ss-1</name>
    <dbReference type="NCBI Taxonomy" id="1314782"/>
    <lineage>
        <taxon>Eukaryota</taxon>
        <taxon>Fungi</taxon>
        <taxon>Dikarya</taxon>
        <taxon>Basidiomycota</taxon>
        <taxon>Agaricomycotina</taxon>
        <taxon>Agaricomycetes</taxon>
        <taxon>Gloeophyllales</taxon>
        <taxon>Gloeophyllaceae</taxon>
        <taxon>Neolentinus</taxon>
    </lineage>
</organism>